<name>A0ABU0W4I9_9GAMM</name>
<protein>
    <submittedName>
        <fullName evidence="2">Translesion DNA synthesis-associated protein ImuA</fullName>
    </submittedName>
</protein>
<gene>
    <name evidence="2" type="primary">imuA</name>
    <name evidence="2" type="ORF">RBH19_03210</name>
</gene>
<evidence type="ECO:0000256" key="1">
    <source>
        <dbReference type="ARBA" id="ARBA00022763"/>
    </source>
</evidence>
<dbReference type="SUPFAM" id="SSF52540">
    <property type="entry name" value="P-loop containing nucleoside triphosphate hydrolases"/>
    <property type="match status" value="1"/>
</dbReference>
<dbReference type="Proteomes" id="UP001239019">
    <property type="component" value="Unassembled WGS sequence"/>
</dbReference>
<reference evidence="2 3" key="1">
    <citation type="submission" date="2023-08" db="EMBL/GenBank/DDBJ databases">
        <title>Whole-genome sequencing of halo(alkali)philic microorganisms from hypersaline lakes.</title>
        <authorList>
            <person name="Sorokin D.Y."/>
            <person name="Abbas B."/>
            <person name="Merkel A.Y."/>
        </authorList>
    </citation>
    <scope>NUCLEOTIDE SEQUENCE [LARGE SCALE GENOMIC DNA]</scope>
    <source>
        <strain evidence="2 3">AB-CW4</strain>
    </source>
</reference>
<dbReference type="Gene3D" id="3.40.50.300">
    <property type="entry name" value="P-loop containing nucleotide triphosphate hydrolases"/>
    <property type="match status" value="1"/>
</dbReference>
<evidence type="ECO:0000313" key="2">
    <source>
        <dbReference type="EMBL" id="MDQ2068882.1"/>
    </source>
</evidence>
<keyword evidence="1" id="KW-0227">DNA damage</keyword>
<proteinExistence type="predicted"/>
<dbReference type="InterPro" id="IPR027417">
    <property type="entry name" value="P-loop_NTPase"/>
</dbReference>
<dbReference type="PANTHER" id="PTHR35369:SF3">
    <property type="entry name" value="TRANSLESION DNA SYNTHESIS-ASSOCIATED PROTEIN IMUA"/>
    <property type="match status" value="1"/>
</dbReference>
<accession>A0ABU0W4I9</accession>
<dbReference type="InterPro" id="IPR050356">
    <property type="entry name" value="SulA_CellDiv_inhibitor"/>
</dbReference>
<keyword evidence="3" id="KW-1185">Reference proteome</keyword>
<dbReference type="NCBIfam" id="NF033429">
    <property type="entry name" value="ImuA_translesion"/>
    <property type="match status" value="1"/>
</dbReference>
<comment type="caution">
    <text evidence="2">The sequence shown here is derived from an EMBL/GenBank/DDBJ whole genome shotgun (WGS) entry which is preliminary data.</text>
</comment>
<sequence>MSGLDELLRDPRVFRPRRGGASLTPSQATGFAALDALLPGGGWPRGALVELLGDEQGIGELRLLLPALCECQRQGQWLLWVSPPYLPYAPALRAHGLAPHRCVITRPEGVEEQVWTLEQGLRSGACGAVLGWPRQLSGRHVRRLQLAAESTRSLAFLFRPGAMAIQRSPAALRLALSGQPEGLGVELIKSRGAAVGQRISLPL</sequence>
<dbReference type="InterPro" id="IPR047610">
    <property type="entry name" value="ImuA_translesion"/>
</dbReference>
<organism evidence="2 3">
    <name type="scientific">Natronospira bacteriovora</name>
    <dbReference type="NCBI Taxonomy" id="3069753"/>
    <lineage>
        <taxon>Bacteria</taxon>
        <taxon>Pseudomonadati</taxon>
        <taxon>Pseudomonadota</taxon>
        <taxon>Gammaproteobacteria</taxon>
        <taxon>Natronospirales</taxon>
        <taxon>Natronospiraceae</taxon>
        <taxon>Natronospira</taxon>
    </lineage>
</organism>
<evidence type="ECO:0000313" key="3">
    <source>
        <dbReference type="Proteomes" id="UP001239019"/>
    </source>
</evidence>
<dbReference type="PIRSF" id="PIRSF037290">
    <property type="entry name" value="UCP037290"/>
    <property type="match status" value="1"/>
</dbReference>
<dbReference type="InterPro" id="IPR017166">
    <property type="entry name" value="UCP037290"/>
</dbReference>
<dbReference type="RefSeq" id="WP_306727380.1">
    <property type="nucleotide sequence ID" value="NZ_JAVDDT010000002.1"/>
</dbReference>
<dbReference type="PANTHER" id="PTHR35369">
    <property type="entry name" value="BLR3025 PROTEIN-RELATED"/>
    <property type="match status" value="1"/>
</dbReference>
<dbReference type="EMBL" id="JAVDDT010000002">
    <property type="protein sequence ID" value="MDQ2068882.1"/>
    <property type="molecule type" value="Genomic_DNA"/>
</dbReference>